<feature type="domain" description="Reverse transcriptase/retrotransposon-derived protein RNase H-like" evidence="2">
    <location>
        <begin position="1"/>
        <end position="72"/>
    </location>
</feature>
<reference evidence="3" key="2">
    <citation type="submission" date="2022-01" db="EMBL/GenBank/DDBJ databases">
        <authorList>
            <person name="Yamashiro T."/>
            <person name="Shiraishi A."/>
            <person name="Satake H."/>
            <person name="Nakayama K."/>
        </authorList>
    </citation>
    <scope>NUCLEOTIDE SEQUENCE</scope>
</reference>
<organism evidence="3 4">
    <name type="scientific">Tanacetum coccineum</name>
    <dbReference type="NCBI Taxonomy" id="301880"/>
    <lineage>
        <taxon>Eukaryota</taxon>
        <taxon>Viridiplantae</taxon>
        <taxon>Streptophyta</taxon>
        <taxon>Embryophyta</taxon>
        <taxon>Tracheophyta</taxon>
        <taxon>Spermatophyta</taxon>
        <taxon>Magnoliopsida</taxon>
        <taxon>eudicotyledons</taxon>
        <taxon>Gunneridae</taxon>
        <taxon>Pentapetalae</taxon>
        <taxon>asterids</taxon>
        <taxon>campanulids</taxon>
        <taxon>Asterales</taxon>
        <taxon>Asteraceae</taxon>
        <taxon>Asteroideae</taxon>
        <taxon>Anthemideae</taxon>
        <taxon>Anthemidinae</taxon>
        <taxon>Tanacetum</taxon>
    </lineage>
</organism>
<keyword evidence="3" id="KW-0548">Nucleotidyltransferase</keyword>
<dbReference type="PANTHER" id="PTHR48475">
    <property type="entry name" value="RIBONUCLEASE H"/>
    <property type="match status" value="1"/>
</dbReference>
<proteinExistence type="predicted"/>
<evidence type="ECO:0000313" key="4">
    <source>
        <dbReference type="Proteomes" id="UP001151760"/>
    </source>
</evidence>
<feature type="compositionally biased region" description="Basic and acidic residues" evidence="1">
    <location>
        <begin position="139"/>
        <end position="158"/>
    </location>
</feature>
<dbReference type="SUPFAM" id="SSF56672">
    <property type="entry name" value="DNA/RNA polymerases"/>
    <property type="match status" value="1"/>
</dbReference>
<keyword evidence="4" id="KW-1185">Reference proteome</keyword>
<dbReference type="Pfam" id="PF17919">
    <property type="entry name" value="RT_RNaseH_2"/>
    <property type="match status" value="1"/>
</dbReference>
<dbReference type="PANTHER" id="PTHR48475:SF1">
    <property type="entry name" value="RNASE H TYPE-1 DOMAIN-CONTAINING PROTEIN"/>
    <property type="match status" value="1"/>
</dbReference>
<keyword evidence="3" id="KW-0808">Transferase</keyword>
<protein>
    <submittedName>
        <fullName evidence="3">Reverse transcriptase domain-containing protein</fullName>
    </submittedName>
</protein>
<dbReference type="InterPro" id="IPR041577">
    <property type="entry name" value="RT_RNaseH_2"/>
</dbReference>
<feature type="compositionally biased region" description="Basic residues" evidence="1">
    <location>
        <begin position="92"/>
        <end position="111"/>
    </location>
</feature>
<dbReference type="EMBL" id="BQNB010011781">
    <property type="protein sequence ID" value="GJS95090.1"/>
    <property type="molecule type" value="Genomic_DNA"/>
</dbReference>
<evidence type="ECO:0000256" key="1">
    <source>
        <dbReference type="SAM" id="MobiDB-lite"/>
    </source>
</evidence>
<feature type="region of interest" description="Disordered" evidence="1">
    <location>
        <begin position="68"/>
        <end position="158"/>
    </location>
</feature>
<name>A0ABQ4ZYM3_9ASTR</name>
<evidence type="ECO:0000313" key="3">
    <source>
        <dbReference type="EMBL" id="GJS95090.1"/>
    </source>
</evidence>
<keyword evidence="3" id="KW-0695">RNA-directed DNA polymerase</keyword>
<dbReference type="GO" id="GO:0003964">
    <property type="term" value="F:RNA-directed DNA polymerase activity"/>
    <property type="evidence" value="ECO:0007669"/>
    <property type="project" value="UniProtKB-KW"/>
</dbReference>
<dbReference type="Proteomes" id="UP001151760">
    <property type="component" value="Unassembled WGS sequence"/>
</dbReference>
<sequence>MLTAPEEQEELIIYLAATKEAVSVVLMTEREARQMPIYFVSRALWGPEVNYTSMEKLVLALVHASKRLRRTVSPRRQRRSRSPRHSPSVFTRLRRERSRSPRHKYKSKVNKRITSVQRREQRKSGNTSVHYPIAVQESQDTRKNTLQAKRSEDGTVEV</sequence>
<dbReference type="InterPro" id="IPR043502">
    <property type="entry name" value="DNA/RNA_pol_sf"/>
</dbReference>
<reference evidence="3" key="1">
    <citation type="journal article" date="2022" name="Int. J. Mol. Sci.">
        <title>Draft Genome of Tanacetum Coccineum: Genomic Comparison of Closely Related Tanacetum-Family Plants.</title>
        <authorList>
            <person name="Yamashiro T."/>
            <person name="Shiraishi A."/>
            <person name="Nakayama K."/>
            <person name="Satake H."/>
        </authorList>
    </citation>
    <scope>NUCLEOTIDE SEQUENCE</scope>
</reference>
<comment type="caution">
    <text evidence="3">The sequence shown here is derived from an EMBL/GenBank/DDBJ whole genome shotgun (WGS) entry which is preliminary data.</text>
</comment>
<accession>A0ABQ4ZYM3</accession>
<feature type="compositionally biased region" description="Basic residues" evidence="1">
    <location>
        <begin position="68"/>
        <end position="84"/>
    </location>
</feature>
<gene>
    <name evidence="3" type="ORF">Tco_0802058</name>
</gene>
<evidence type="ECO:0000259" key="2">
    <source>
        <dbReference type="Pfam" id="PF17919"/>
    </source>
</evidence>